<keyword evidence="1" id="KW-0812">Transmembrane</keyword>
<protein>
    <submittedName>
        <fullName evidence="3">Stage II sporulation protein D</fullName>
    </submittedName>
</protein>
<accession>A0A1W1V8X9</accession>
<keyword evidence="1" id="KW-1133">Transmembrane helix</keyword>
<keyword evidence="1" id="KW-0472">Membrane</keyword>
<dbReference type="InterPro" id="IPR051922">
    <property type="entry name" value="Bact_Sporulation_Assoc"/>
</dbReference>
<dbReference type="Proteomes" id="UP000192569">
    <property type="component" value="Chromosome I"/>
</dbReference>
<dbReference type="InterPro" id="IPR013693">
    <property type="entry name" value="SpoIID/LytB_N"/>
</dbReference>
<dbReference type="InterPro" id="IPR014225">
    <property type="entry name" value="Spore_II_D_firmicutes"/>
</dbReference>
<feature type="domain" description="Sporulation stage II protein D amidase enhancer LytB N-terminal" evidence="2">
    <location>
        <begin position="64"/>
        <end position="168"/>
    </location>
</feature>
<organism evidence="3 4">
    <name type="scientific">Thermanaeromonas toyohensis ToBE</name>
    <dbReference type="NCBI Taxonomy" id="698762"/>
    <lineage>
        <taxon>Bacteria</taxon>
        <taxon>Bacillati</taxon>
        <taxon>Bacillota</taxon>
        <taxon>Clostridia</taxon>
        <taxon>Neomoorellales</taxon>
        <taxon>Neomoorellaceae</taxon>
        <taxon>Thermanaeromonas</taxon>
    </lineage>
</organism>
<name>A0A1W1V8X9_9FIRM</name>
<dbReference type="AlphaFoldDB" id="A0A1W1V8X9"/>
<keyword evidence="4" id="KW-1185">Reference proteome</keyword>
<proteinExistence type="predicted"/>
<dbReference type="Pfam" id="PF08486">
    <property type="entry name" value="SpoIID"/>
    <property type="match status" value="1"/>
</dbReference>
<evidence type="ECO:0000259" key="2">
    <source>
        <dbReference type="Pfam" id="PF08486"/>
    </source>
</evidence>
<evidence type="ECO:0000313" key="4">
    <source>
        <dbReference type="Proteomes" id="UP000192569"/>
    </source>
</evidence>
<dbReference type="PANTHER" id="PTHR30032:SF4">
    <property type="entry name" value="AMIDASE ENHANCER"/>
    <property type="match status" value="1"/>
</dbReference>
<dbReference type="NCBIfam" id="TIGR02669">
    <property type="entry name" value="SpoIID_LytB"/>
    <property type="match status" value="1"/>
</dbReference>
<feature type="transmembrane region" description="Helical" evidence="1">
    <location>
        <begin position="16"/>
        <end position="36"/>
    </location>
</feature>
<dbReference type="NCBIfam" id="TIGR02870">
    <property type="entry name" value="spore_II_D"/>
    <property type="match status" value="1"/>
</dbReference>
<dbReference type="GO" id="GO:0030288">
    <property type="term" value="C:outer membrane-bounded periplasmic space"/>
    <property type="evidence" value="ECO:0007669"/>
    <property type="project" value="TreeGrafter"/>
</dbReference>
<dbReference type="InterPro" id="IPR013486">
    <property type="entry name" value="SpoIID/LytB"/>
</dbReference>
<dbReference type="PANTHER" id="PTHR30032">
    <property type="entry name" value="N-ACETYLMURAMOYL-L-ALANINE AMIDASE-RELATED"/>
    <property type="match status" value="1"/>
</dbReference>
<gene>
    <name evidence="3" type="ORF">SAMN00808754_0170</name>
</gene>
<dbReference type="EMBL" id="LT838272">
    <property type="protein sequence ID" value="SMB89511.1"/>
    <property type="molecule type" value="Genomic_DNA"/>
</dbReference>
<evidence type="ECO:0000313" key="3">
    <source>
        <dbReference type="EMBL" id="SMB89511.1"/>
    </source>
</evidence>
<dbReference type="STRING" id="698762.SAMN00808754_0170"/>
<dbReference type="GO" id="GO:0030435">
    <property type="term" value="P:sporulation resulting in formation of a cellular spore"/>
    <property type="evidence" value="ECO:0007669"/>
    <property type="project" value="InterPro"/>
</dbReference>
<reference evidence="3 4" key="1">
    <citation type="submission" date="2017-04" db="EMBL/GenBank/DDBJ databases">
        <authorList>
            <person name="Afonso C.L."/>
            <person name="Miller P.J."/>
            <person name="Scott M.A."/>
            <person name="Spackman E."/>
            <person name="Goraichik I."/>
            <person name="Dimitrov K.M."/>
            <person name="Suarez D.L."/>
            <person name="Swayne D.E."/>
        </authorList>
    </citation>
    <scope>NUCLEOTIDE SEQUENCE [LARGE SCALE GENOMIC DNA]</scope>
    <source>
        <strain evidence="3 4">ToBE</strain>
    </source>
</reference>
<evidence type="ECO:0000256" key="1">
    <source>
        <dbReference type="SAM" id="Phobius"/>
    </source>
</evidence>
<sequence>MLGITGGWGAFSLRKLLGIAIIFLFALVIILPSLIIKGLGSLRGPVEVETQERVVRLWDQARGEVIVLPLETYVAGVVAGEMPAEFELEALKAQAVAARTYTLKKIEEARAKPDSKHPQADLCTDPSHCQAWVPEGVLRQKYGFWRGLRYEKKIRQAVEATRGLVLTYQGELIVPVYHSNSGGRTESAAAVWGYDIPYLQSVPSPWDREAPRFRNTVTFTLAELDQKLGVNLSVVPAAALIPPKGQAIKVEEYTPTGRIKTIKIGNKTFKGTELRQLLGLSSTDFTWQVQGDRITFISVGNGHGVGLSQYGANGMAKEGKNFLDILYHYYRGVKVEKR</sequence>